<dbReference type="SUPFAM" id="SSF51161">
    <property type="entry name" value="Trimeric LpxA-like enzymes"/>
    <property type="match status" value="1"/>
</dbReference>
<evidence type="ECO:0000256" key="4">
    <source>
        <dbReference type="ARBA" id="ARBA00023315"/>
    </source>
</evidence>
<evidence type="ECO:0000313" key="6">
    <source>
        <dbReference type="Proteomes" id="UP000282002"/>
    </source>
</evidence>
<keyword evidence="2 5" id="KW-0808">Transferase</keyword>
<dbReference type="Gene3D" id="2.160.10.10">
    <property type="entry name" value="Hexapeptide repeat proteins"/>
    <property type="match status" value="1"/>
</dbReference>
<dbReference type="InterPro" id="IPR001451">
    <property type="entry name" value="Hexapep"/>
</dbReference>
<gene>
    <name evidence="5" type="ORF">EI545_17715</name>
</gene>
<dbReference type="GO" id="GO:0005737">
    <property type="term" value="C:cytoplasm"/>
    <property type="evidence" value="ECO:0007669"/>
    <property type="project" value="InterPro"/>
</dbReference>
<accession>A0A3S8UAC5</accession>
<dbReference type="GO" id="GO:0006535">
    <property type="term" value="P:cysteine biosynthetic process from serine"/>
    <property type="evidence" value="ECO:0007669"/>
    <property type="project" value="InterPro"/>
</dbReference>
<dbReference type="GO" id="GO:0009001">
    <property type="term" value="F:serine O-acetyltransferase activity"/>
    <property type="evidence" value="ECO:0007669"/>
    <property type="project" value="InterPro"/>
</dbReference>
<dbReference type="OrthoDB" id="7545269at2"/>
<keyword evidence="4" id="KW-0012">Acyltransferase</keyword>
<evidence type="ECO:0000256" key="3">
    <source>
        <dbReference type="ARBA" id="ARBA00022737"/>
    </source>
</evidence>
<dbReference type="PROSITE" id="PS00101">
    <property type="entry name" value="HEXAPEP_TRANSFERASES"/>
    <property type="match status" value="1"/>
</dbReference>
<dbReference type="AlphaFoldDB" id="A0A3S8UAC5"/>
<protein>
    <submittedName>
        <fullName evidence="5">Serine acetyltransferase</fullName>
    </submittedName>
</protein>
<dbReference type="Proteomes" id="UP000282002">
    <property type="component" value="Chromosome"/>
</dbReference>
<evidence type="ECO:0000256" key="1">
    <source>
        <dbReference type="ARBA" id="ARBA00007274"/>
    </source>
</evidence>
<evidence type="ECO:0000313" key="5">
    <source>
        <dbReference type="EMBL" id="AZL60499.1"/>
    </source>
</evidence>
<dbReference type="CDD" id="cd03354">
    <property type="entry name" value="LbH_SAT"/>
    <property type="match status" value="1"/>
</dbReference>
<organism evidence="5 6">
    <name type="scientific">Tabrizicola piscis</name>
    <dbReference type="NCBI Taxonomy" id="2494374"/>
    <lineage>
        <taxon>Bacteria</taxon>
        <taxon>Pseudomonadati</taxon>
        <taxon>Pseudomonadota</taxon>
        <taxon>Alphaproteobacteria</taxon>
        <taxon>Rhodobacterales</taxon>
        <taxon>Paracoccaceae</taxon>
        <taxon>Tabrizicola</taxon>
    </lineage>
</organism>
<dbReference type="InterPro" id="IPR005881">
    <property type="entry name" value="Ser_O-AcTrfase"/>
</dbReference>
<name>A0A3S8UAC5_9RHOB</name>
<dbReference type="PIRSF" id="PIRSF000441">
    <property type="entry name" value="CysE"/>
    <property type="match status" value="1"/>
</dbReference>
<keyword evidence="3" id="KW-0677">Repeat</keyword>
<comment type="similarity">
    <text evidence="1">Belongs to the transferase hexapeptide repeat family.</text>
</comment>
<dbReference type="Pfam" id="PF00132">
    <property type="entry name" value="Hexapep"/>
    <property type="match status" value="1"/>
</dbReference>
<dbReference type="KEGG" id="taw:EI545_17715"/>
<dbReference type="InterPro" id="IPR018357">
    <property type="entry name" value="Hexapep_transf_CS"/>
</dbReference>
<keyword evidence="6" id="KW-1185">Reference proteome</keyword>
<evidence type="ECO:0000256" key="2">
    <source>
        <dbReference type="ARBA" id="ARBA00022679"/>
    </source>
</evidence>
<sequence>MFSPHPDRKLINAIHAYQRHRADRGPLGRLLCLWGKLRHAFWSAITASDIHRDATIAATVSFPHLTGVVIHKDAVIEDNCMIMQQVTLGQTADSGAPFVAKGAYIGAGAKVLGQVRIGRNAQIGANAVVLHDVPDDATAVGVPARLVQKEQRSTNV</sequence>
<dbReference type="EMBL" id="CP034328">
    <property type="protein sequence ID" value="AZL60499.1"/>
    <property type="molecule type" value="Genomic_DNA"/>
</dbReference>
<dbReference type="InterPro" id="IPR045304">
    <property type="entry name" value="LbH_SAT"/>
</dbReference>
<reference evidence="5 6" key="1">
    <citation type="submission" date="2018-12" db="EMBL/GenBank/DDBJ databases">
        <title>Complete genome sequencing of Tabrizicola sp. K13M18.</title>
        <authorList>
            <person name="Bae J.-W."/>
        </authorList>
    </citation>
    <scope>NUCLEOTIDE SEQUENCE [LARGE SCALE GENOMIC DNA]</scope>
    <source>
        <strain evidence="5 6">K13M18</strain>
    </source>
</reference>
<dbReference type="RefSeq" id="WP_125326691.1">
    <property type="nucleotide sequence ID" value="NZ_CP034328.1"/>
</dbReference>
<proteinExistence type="inferred from homology"/>
<dbReference type="PANTHER" id="PTHR42811">
    <property type="entry name" value="SERINE ACETYLTRANSFERASE"/>
    <property type="match status" value="1"/>
</dbReference>
<dbReference type="InterPro" id="IPR011004">
    <property type="entry name" value="Trimer_LpxA-like_sf"/>
</dbReference>